<dbReference type="InterPro" id="IPR004358">
    <property type="entry name" value="Sig_transdc_His_kin-like_C"/>
</dbReference>
<dbReference type="PRINTS" id="PR00344">
    <property type="entry name" value="BCTRLSENSOR"/>
</dbReference>
<dbReference type="RefSeq" id="WP_149164487.1">
    <property type="nucleotide sequence ID" value="NZ_QOKV01000004.1"/>
</dbReference>
<name>A0A6L3B316_AZOBR</name>
<dbReference type="InterPro" id="IPR003594">
    <property type="entry name" value="HATPase_dom"/>
</dbReference>
<dbReference type="Pfam" id="PF00512">
    <property type="entry name" value="HisKA"/>
    <property type="match status" value="1"/>
</dbReference>
<keyword evidence="7" id="KW-0472">Membrane</keyword>
<dbReference type="InterPro" id="IPR036097">
    <property type="entry name" value="HisK_dim/P_sf"/>
</dbReference>
<evidence type="ECO:0000259" key="8">
    <source>
        <dbReference type="PROSITE" id="PS50109"/>
    </source>
</evidence>
<dbReference type="Pfam" id="PF02518">
    <property type="entry name" value="HATPase_c"/>
    <property type="match status" value="1"/>
</dbReference>
<sequence length="520" mass="55138">MTPPTETAPKGSSRLSRLLGWASEDRTRRIGLWLAILTGGFGLAAAYLSLLVVNYGEALRGAAPYNFAWAASQTVGEVTRLEQRILASALPGAKVDAEEVQLRLDIVRNRIAVLGRGQASLFMDRYPQHRRTVARLEEALNTVGTILAGPLPPADKALAALAVLEPVDRELNAFASVASQFGGELVDEGHDHLLYLHGLFSALAAGLAVCGVLFITVLLIQNRAIRRAHDRMEAMAGALQTAIAQAEEASQAKTRFLATMSHELRTPLNAIIGFSELISDDGEIHGGGRSGAVGAPSGRTTPGSTKENARESSRREHAQYAGYILTSARHMLGLVIDILTVAQMESGHANLTFDSVDPRKVTGTAIATVLGTQAGRGRTIRTAAGAVWPVLQADERAVRQMLLNLLSNAVKFSTAPSVIEVQAWLDPQGGFVIAVQDRGIGMTPEQIEKAAQPFYQAEDGATRRFQGSGLGLSIVKSLMEAHGGCLLLEGAAGAGLRASLHFPAERVGGPAPRPEPASQV</sequence>
<feature type="transmembrane region" description="Helical" evidence="7">
    <location>
        <begin position="30"/>
        <end position="50"/>
    </location>
</feature>
<dbReference type="SUPFAM" id="SSF47384">
    <property type="entry name" value="Homodimeric domain of signal transducing histidine kinase"/>
    <property type="match status" value="1"/>
</dbReference>
<keyword evidence="5 9" id="KW-0418">Kinase</keyword>
<dbReference type="AlphaFoldDB" id="A0A6L3B316"/>
<feature type="region of interest" description="Disordered" evidence="6">
    <location>
        <begin position="285"/>
        <end position="315"/>
    </location>
</feature>
<dbReference type="InterPro" id="IPR003661">
    <property type="entry name" value="HisK_dim/P_dom"/>
</dbReference>
<reference evidence="9 10" key="1">
    <citation type="submission" date="2018-07" db="EMBL/GenBank/DDBJ databases">
        <title>Genome sequence of Roseomonas fauriae ATCC 49958.</title>
        <authorList>
            <person name="Sant'Anna F.H."/>
            <person name="Baldani J.I."/>
            <person name="Zilli J.E."/>
            <person name="Reis V.M."/>
            <person name="Hartmann A."/>
            <person name="Cruz L."/>
            <person name="de Souza E.M."/>
            <person name="de Oliveira Pedrosa F."/>
            <person name="Passaglia L.M.P."/>
        </authorList>
    </citation>
    <scope>NUCLEOTIDE SEQUENCE [LARGE SCALE GENOMIC DNA]</scope>
    <source>
        <strain evidence="9 10">ATCC 49958</strain>
    </source>
</reference>
<keyword evidence="7" id="KW-0812">Transmembrane</keyword>
<proteinExistence type="predicted"/>
<evidence type="ECO:0000313" key="10">
    <source>
        <dbReference type="Proteomes" id="UP000476837"/>
    </source>
</evidence>
<evidence type="ECO:0000256" key="4">
    <source>
        <dbReference type="ARBA" id="ARBA00022679"/>
    </source>
</evidence>
<comment type="catalytic activity">
    <reaction evidence="1">
        <text>ATP + protein L-histidine = ADP + protein N-phospho-L-histidine.</text>
        <dbReference type="EC" id="2.7.13.3"/>
    </reaction>
</comment>
<feature type="domain" description="Histidine kinase" evidence="8">
    <location>
        <begin position="259"/>
        <end position="506"/>
    </location>
</feature>
<dbReference type="PANTHER" id="PTHR43047:SF72">
    <property type="entry name" value="OSMOSENSING HISTIDINE PROTEIN KINASE SLN1"/>
    <property type="match status" value="1"/>
</dbReference>
<dbReference type="EC" id="2.7.13.3" evidence="2"/>
<dbReference type="Gene3D" id="1.10.287.130">
    <property type="match status" value="1"/>
</dbReference>
<organism evidence="9 10">
    <name type="scientific">Azospirillum brasilense</name>
    <dbReference type="NCBI Taxonomy" id="192"/>
    <lineage>
        <taxon>Bacteria</taxon>
        <taxon>Pseudomonadati</taxon>
        <taxon>Pseudomonadota</taxon>
        <taxon>Alphaproteobacteria</taxon>
        <taxon>Rhodospirillales</taxon>
        <taxon>Azospirillaceae</taxon>
        <taxon>Azospirillum</taxon>
    </lineage>
</organism>
<dbReference type="GO" id="GO:0005886">
    <property type="term" value="C:plasma membrane"/>
    <property type="evidence" value="ECO:0007669"/>
    <property type="project" value="TreeGrafter"/>
</dbReference>
<dbReference type="InterPro" id="IPR036890">
    <property type="entry name" value="HATPase_C_sf"/>
</dbReference>
<dbReference type="Gene3D" id="3.30.565.10">
    <property type="entry name" value="Histidine kinase-like ATPase, C-terminal domain"/>
    <property type="match status" value="1"/>
</dbReference>
<dbReference type="Proteomes" id="UP000476837">
    <property type="component" value="Unassembled WGS sequence"/>
</dbReference>
<evidence type="ECO:0000256" key="1">
    <source>
        <dbReference type="ARBA" id="ARBA00000085"/>
    </source>
</evidence>
<gene>
    <name evidence="9" type="ORF">DS837_09225</name>
</gene>
<protein>
    <recommendedName>
        <fullName evidence="2">histidine kinase</fullName>
        <ecNumber evidence="2">2.7.13.3</ecNumber>
    </recommendedName>
</protein>
<dbReference type="InterPro" id="IPR005467">
    <property type="entry name" value="His_kinase_dom"/>
</dbReference>
<keyword evidence="4" id="KW-0808">Transferase</keyword>
<dbReference type="CDD" id="cd00082">
    <property type="entry name" value="HisKA"/>
    <property type="match status" value="1"/>
</dbReference>
<dbReference type="EMBL" id="QOKV01000004">
    <property type="protein sequence ID" value="KAA0686629.1"/>
    <property type="molecule type" value="Genomic_DNA"/>
</dbReference>
<evidence type="ECO:0000256" key="2">
    <source>
        <dbReference type="ARBA" id="ARBA00012438"/>
    </source>
</evidence>
<evidence type="ECO:0000256" key="6">
    <source>
        <dbReference type="SAM" id="MobiDB-lite"/>
    </source>
</evidence>
<keyword evidence="7" id="KW-1133">Transmembrane helix</keyword>
<dbReference type="SMART" id="SM00387">
    <property type="entry name" value="HATPase_c"/>
    <property type="match status" value="1"/>
</dbReference>
<evidence type="ECO:0000256" key="7">
    <source>
        <dbReference type="SAM" id="Phobius"/>
    </source>
</evidence>
<dbReference type="PANTHER" id="PTHR43047">
    <property type="entry name" value="TWO-COMPONENT HISTIDINE PROTEIN KINASE"/>
    <property type="match status" value="1"/>
</dbReference>
<feature type="transmembrane region" description="Helical" evidence="7">
    <location>
        <begin position="194"/>
        <end position="220"/>
    </location>
</feature>
<accession>A0A6L3B316</accession>
<dbReference type="SUPFAM" id="SSF55874">
    <property type="entry name" value="ATPase domain of HSP90 chaperone/DNA topoisomerase II/histidine kinase"/>
    <property type="match status" value="1"/>
</dbReference>
<dbReference type="PROSITE" id="PS50109">
    <property type="entry name" value="HIS_KIN"/>
    <property type="match status" value="1"/>
</dbReference>
<dbReference type="GO" id="GO:0000155">
    <property type="term" value="F:phosphorelay sensor kinase activity"/>
    <property type="evidence" value="ECO:0007669"/>
    <property type="project" value="InterPro"/>
</dbReference>
<dbReference type="GO" id="GO:0009927">
    <property type="term" value="F:histidine phosphotransfer kinase activity"/>
    <property type="evidence" value="ECO:0007669"/>
    <property type="project" value="TreeGrafter"/>
</dbReference>
<comment type="caution">
    <text evidence="9">The sequence shown here is derived from an EMBL/GenBank/DDBJ whole genome shotgun (WGS) entry which is preliminary data.</text>
</comment>
<evidence type="ECO:0000256" key="5">
    <source>
        <dbReference type="ARBA" id="ARBA00022777"/>
    </source>
</evidence>
<keyword evidence="3" id="KW-0597">Phosphoprotein</keyword>
<evidence type="ECO:0000256" key="3">
    <source>
        <dbReference type="ARBA" id="ARBA00022553"/>
    </source>
</evidence>
<dbReference type="SMART" id="SM00388">
    <property type="entry name" value="HisKA"/>
    <property type="match status" value="1"/>
</dbReference>
<evidence type="ECO:0000313" key="9">
    <source>
        <dbReference type="EMBL" id="KAA0686629.1"/>
    </source>
</evidence>